<dbReference type="PANTHER" id="PTHR43829">
    <property type="entry name" value="AQUAPORIN OR AQUAGLYCEROPORIN RELATED"/>
    <property type="match status" value="1"/>
</dbReference>
<feature type="transmembrane region" description="Helical" evidence="8">
    <location>
        <begin position="214"/>
        <end position="234"/>
    </location>
</feature>
<organism evidence="9 10">
    <name type="scientific">Phycomyces blakesleeanus (strain ATCC 8743b / DSM 1359 / FGSC 10004 / NBRC 33097 / NRRL 1555)</name>
    <dbReference type="NCBI Taxonomy" id="763407"/>
    <lineage>
        <taxon>Eukaryota</taxon>
        <taxon>Fungi</taxon>
        <taxon>Fungi incertae sedis</taxon>
        <taxon>Mucoromycota</taxon>
        <taxon>Mucoromycotina</taxon>
        <taxon>Mucoromycetes</taxon>
        <taxon>Mucorales</taxon>
        <taxon>Phycomycetaceae</taxon>
        <taxon>Phycomyces</taxon>
    </lineage>
</organism>
<name>A0A162XK61_PHYB8</name>
<dbReference type="OrthoDB" id="3222at2759"/>
<dbReference type="PRINTS" id="PR00783">
    <property type="entry name" value="MINTRINSICP"/>
</dbReference>
<dbReference type="EMBL" id="KV440977">
    <property type="protein sequence ID" value="OAD75415.1"/>
    <property type="molecule type" value="Genomic_DNA"/>
</dbReference>
<dbReference type="InterPro" id="IPR023271">
    <property type="entry name" value="Aquaporin-like"/>
</dbReference>
<dbReference type="GO" id="GO:0015250">
    <property type="term" value="F:water channel activity"/>
    <property type="evidence" value="ECO:0007669"/>
    <property type="project" value="TreeGrafter"/>
</dbReference>
<keyword evidence="5 8" id="KW-1133">Transmembrane helix</keyword>
<dbReference type="GO" id="GO:0005886">
    <property type="term" value="C:plasma membrane"/>
    <property type="evidence" value="ECO:0007669"/>
    <property type="project" value="TreeGrafter"/>
</dbReference>
<accession>A0A162XK61</accession>
<dbReference type="Proteomes" id="UP000077315">
    <property type="component" value="Unassembled WGS sequence"/>
</dbReference>
<dbReference type="InterPro" id="IPR022357">
    <property type="entry name" value="MIP_CS"/>
</dbReference>
<evidence type="ECO:0000256" key="1">
    <source>
        <dbReference type="ARBA" id="ARBA00004141"/>
    </source>
</evidence>
<dbReference type="VEuPathDB" id="FungiDB:PHYBLDRAFT_110754"/>
<evidence type="ECO:0000256" key="7">
    <source>
        <dbReference type="RuleBase" id="RU000477"/>
    </source>
</evidence>
<dbReference type="Pfam" id="PF00230">
    <property type="entry name" value="MIP"/>
    <property type="match status" value="1"/>
</dbReference>
<evidence type="ECO:0000256" key="3">
    <source>
        <dbReference type="ARBA" id="ARBA00022448"/>
    </source>
</evidence>
<evidence type="ECO:0000256" key="6">
    <source>
        <dbReference type="ARBA" id="ARBA00023136"/>
    </source>
</evidence>
<keyword evidence="10" id="KW-1185">Reference proteome</keyword>
<evidence type="ECO:0000256" key="8">
    <source>
        <dbReference type="SAM" id="Phobius"/>
    </source>
</evidence>
<dbReference type="InParanoid" id="A0A162XK61"/>
<sequence length="248" mass="26498">CREFLAEFIGTFVLVLFINGVSAEQTLGVGGTKSWLVTSFGNGKFISNKTKEGAHLNPAVTLTFWTFSHFPTQKVLTYISAQILGAFVGAGVLYGIIQPAINEFDGGVRQILGPQGTAGIFATYPPLYVGIGPAMGSEIVGTMLLLLIIMSSGKKNNMPYQSMQGFVVSAGLFIITLSLTYTSGFSLNPARDIGPRLFTLAAGWGVEVFTASDYYALVPIFGPIVGGLFGGLLYKVFIDHQSIDDQVE</sequence>
<evidence type="ECO:0000256" key="2">
    <source>
        <dbReference type="ARBA" id="ARBA00006175"/>
    </source>
</evidence>
<keyword evidence="4 7" id="KW-0812">Transmembrane</keyword>
<dbReference type="PANTHER" id="PTHR43829:SF9">
    <property type="entry name" value="AQUAPORIN-9"/>
    <property type="match status" value="1"/>
</dbReference>
<dbReference type="RefSeq" id="XP_018293455.1">
    <property type="nucleotide sequence ID" value="XM_018428182.1"/>
</dbReference>
<dbReference type="GO" id="GO:0015254">
    <property type="term" value="F:glycerol channel activity"/>
    <property type="evidence" value="ECO:0007669"/>
    <property type="project" value="TreeGrafter"/>
</dbReference>
<dbReference type="InterPro" id="IPR000425">
    <property type="entry name" value="MIP"/>
</dbReference>
<proteinExistence type="inferred from homology"/>
<dbReference type="SUPFAM" id="SSF81338">
    <property type="entry name" value="Aquaporin-like"/>
    <property type="match status" value="1"/>
</dbReference>
<dbReference type="GeneID" id="28989088"/>
<dbReference type="Gene3D" id="1.20.1080.10">
    <property type="entry name" value="Glycerol uptake facilitator protein"/>
    <property type="match status" value="1"/>
</dbReference>
<reference evidence="10" key="1">
    <citation type="submission" date="2015-06" db="EMBL/GenBank/DDBJ databases">
        <title>Expansion of signal transduction pathways in fungi by whole-genome duplication.</title>
        <authorList>
            <consortium name="DOE Joint Genome Institute"/>
            <person name="Corrochano L.M."/>
            <person name="Kuo A."/>
            <person name="Marcet-Houben M."/>
            <person name="Polaino S."/>
            <person name="Salamov A."/>
            <person name="Villalobos J.M."/>
            <person name="Alvarez M.I."/>
            <person name="Avalos J."/>
            <person name="Benito E.P."/>
            <person name="Benoit I."/>
            <person name="Burger G."/>
            <person name="Camino L.P."/>
            <person name="Canovas D."/>
            <person name="Cerda-Olmedo E."/>
            <person name="Cheng J.-F."/>
            <person name="Dominguez A."/>
            <person name="Elias M."/>
            <person name="Eslava A.P."/>
            <person name="Glaser F."/>
            <person name="Grimwood J."/>
            <person name="Gutierrez G."/>
            <person name="Heitman J."/>
            <person name="Henrissat B."/>
            <person name="Iturriaga E.A."/>
            <person name="Lang B.F."/>
            <person name="Lavin J.L."/>
            <person name="Lee S."/>
            <person name="Li W."/>
            <person name="Lindquist E."/>
            <person name="Lopez-Garcia S."/>
            <person name="Luque E.M."/>
            <person name="Marcos A.T."/>
            <person name="Martin J."/>
            <person name="McCluskey K."/>
            <person name="Medina H.R."/>
            <person name="Miralles-Duran A."/>
            <person name="Miyazaki A."/>
            <person name="Munoz-Torres E."/>
            <person name="Oguiza J.A."/>
            <person name="Ohm R."/>
            <person name="Olmedo M."/>
            <person name="Orejas M."/>
            <person name="Ortiz-Castellanos L."/>
            <person name="Pisabarro A.G."/>
            <person name="Rodriguez-Romero J."/>
            <person name="Ruiz-Herrera J."/>
            <person name="Ruiz-Vazquez R."/>
            <person name="Sanz C."/>
            <person name="Schackwitz W."/>
            <person name="Schmutz J."/>
            <person name="Shahriari M."/>
            <person name="Shelest E."/>
            <person name="Silva-Franco F."/>
            <person name="Soanes D."/>
            <person name="Syed K."/>
            <person name="Tagua V.G."/>
            <person name="Talbot N.J."/>
            <person name="Thon M."/>
            <person name="De vries R.P."/>
            <person name="Wiebenga A."/>
            <person name="Yadav J.S."/>
            <person name="Braun E.L."/>
            <person name="Baker S."/>
            <person name="Garre V."/>
            <person name="Horwitz B."/>
            <person name="Torres-Martinez S."/>
            <person name="Idnurm A."/>
            <person name="Herrera-Estrella A."/>
            <person name="Gabaldon T."/>
            <person name="Grigoriev I.V."/>
        </authorList>
    </citation>
    <scope>NUCLEOTIDE SEQUENCE [LARGE SCALE GENOMIC DNA]</scope>
    <source>
        <strain evidence="10">NRRL 1555(-)</strain>
    </source>
</reference>
<evidence type="ECO:0000313" key="10">
    <source>
        <dbReference type="Proteomes" id="UP000077315"/>
    </source>
</evidence>
<evidence type="ECO:0000256" key="4">
    <source>
        <dbReference type="ARBA" id="ARBA00022692"/>
    </source>
</evidence>
<gene>
    <name evidence="9" type="ORF">PHYBLDRAFT_110754</name>
</gene>
<dbReference type="InterPro" id="IPR050363">
    <property type="entry name" value="MIP/Aquaporin"/>
</dbReference>
<keyword evidence="6 8" id="KW-0472">Membrane</keyword>
<feature type="transmembrane region" description="Helical" evidence="8">
    <location>
        <begin position="127"/>
        <end position="150"/>
    </location>
</feature>
<evidence type="ECO:0000256" key="5">
    <source>
        <dbReference type="ARBA" id="ARBA00022989"/>
    </source>
</evidence>
<dbReference type="AlphaFoldDB" id="A0A162XK61"/>
<feature type="transmembrane region" description="Helical" evidence="8">
    <location>
        <begin position="75"/>
        <end position="97"/>
    </location>
</feature>
<feature type="non-terminal residue" evidence="9">
    <location>
        <position position="1"/>
    </location>
</feature>
<protein>
    <submittedName>
        <fullName evidence="9">Uncharacterized protein</fullName>
    </submittedName>
</protein>
<evidence type="ECO:0000313" key="9">
    <source>
        <dbReference type="EMBL" id="OAD75415.1"/>
    </source>
</evidence>
<keyword evidence="3 7" id="KW-0813">Transport</keyword>
<dbReference type="STRING" id="763407.A0A162XK61"/>
<comment type="subcellular location">
    <subcellularLocation>
        <location evidence="1">Membrane</location>
        <topology evidence="1">Multi-pass membrane protein</topology>
    </subcellularLocation>
</comment>
<comment type="similarity">
    <text evidence="2 7">Belongs to the MIP/aquaporin (TC 1.A.8) family.</text>
</comment>
<dbReference type="PROSITE" id="PS00221">
    <property type="entry name" value="MIP"/>
    <property type="match status" value="1"/>
</dbReference>
<feature type="transmembrane region" description="Helical" evidence="8">
    <location>
        <begin position="162"/>
        <end position="181"/>
    </location>
</feature>